<dbReference type="Proteomes" id="UP000189796">
    <property type="component" value="Chromosome I"/>
</dbReference>
<organism evidence="2 3">
    <name type="scientific">Bradyrhizobium erythrophlei</name>
    <dbReference type="NCBI Taxonomy" id="1437360"/>
    <lineage>
        <taxon>Bacteria</taxon>
        <taxon>Pseudomonadati</taxon>
        <taxon>Pseudomonadota</taxon>
        <taxon>Alphaproteobacteria</taxon>
        <taxon>Hyphomicrobiales</taxon>
        <taxon>Nitrobacteraceae</taxon>
        <taxon>Bradyrhizobium</taxon>
    </lineage>
</organism>
<dbReference type="AlphaFoldDB" id="A0A1M5HAI3"/>
<feature type="domain" description="MEDS" evidence="1">
    <location>
        <begin position="20"/>
        <end position="179"/>
    </location>
</feature>
<protein>
    <submittedName>
        <fullName evidence="2">MEDS: MEthanogen/methylotroph, DcmR Sensory domain</fullName>
    </submittedName>
</protein>
<dbReference type="OrthoDB" id="116243at2"/>
<name>A0A1M5HAI3_9BRAD</name>
<evidence type="ECO:0000259" key="1">
    <source>
        <dbReference type="Pfam" id="PF14417"/>
    </source>
</evidence>
<dbReference type="InterPro" id="IPR025847">
    <property type="entry name" value="MEDS_domain"/>
</dbReference>
<accession>A0A1M5HAI3</accession>
<dbReference type="RefSeq" id="WP_079599786.1">
    <property type="nucleotide sequence ID" value="NZ_LT670817.1"/>
</dbReference>
<evidence type="ECO:0000313" key="2">
    <source>
        <dbReference type="EMBL" id="SHG12985.1"/>
    </source>
</evidence>
<reference evidence="2 3" key="1">
    <citation type="submission" date="2016-11" db="EMBL/GenBank/DDBJ databases">
        <authorList>
            <person name="Jaros S."/>
            <person name="Januszkiewicz K."/>
            <person name="Wedrychowicz H."/>
        </authorList>
    </citation>
    <scope>NUCLEOTIDE SEQUENCE [LARGE SCALE GENOMIC DNA]</scope>
    <source>
        <strain evidence="2 3">GAS138</strain>
    </source>
</reference>
<evidence type="ECO:0000313" key="3">
    <source>
        <dbReference type="Proteomes" id="UP000189796"/>
    </source>
</evidence>
<sequence length="217" mass="24711">MTGNECPIHVADGVLGKQCHICAFFNGFDEQHRVLRSFIKEGFERGDKAFHIVDPKLREDHLKRLAEAGIDVEQAMATGQLELRRWQDAYLRDDRFDQDGMLALLEEVLGSGAAAGNPLIRFVSRVEPSLVDKAGEDQWLEYETRVNYTVSKYNDPVICTYDLTNFSASLVMDMLRVHPFVIVGGVLQENPFFVPPDQFLLELRERKSARRSAIQTH</sequence>
<proteinExistence type="predicted"/>
<dbReference type="Pfam" id="PF14417">
    <property type="entry name" value="MEDS"/>
    <property type="match status" value="1"/>
</dbReference>
<dbReference type="EMBL" id="LT670817">
    <property type="protein sequence ID" value="SHG12985.1"/>
    <property type="molecule type" value="Genomic_DNA"/>
</dbReference>
<gene>
    <name evidence="2" type="ORF">SAMN05443248_0388</name>
</gene>